<proteinExistence type="predicted"/>
<sequence>MMIRNIAILIVSVFCSGLLYAKTPEVNLLHNWMIENYKSIESNLEKKEGSKIVPTLFSLVEIWKRRDGAISGEVSPLLLVALKVEPQNTLLLLSESPESFDKWLNELEGMVFTDHTGNETNRLEKLRVDVLVAMKSYSRKQPDKLKSMADVLIERLEVINVSVID</sequence>
<evidence type="ECO:0000313" key="2">
    <source>
        <dbReference type="Proteomes" id="UP000572072"/>
    </source>
</evidence>
<gene>
    <name evidence="1" type="ORF">F0262_23875</name>
</gene>
<dbReference type="AlphaFoldDB" id="A0A7Y3ZDJ0"/>
<evidence type="ECO:0000313" key="1">
    <source>
        <dbReference type="EMBL" id="NOH51063.1"/>
    </source>
</evidence>
<name>A0A7Y3ZDJ0_9VIBR</name>
<organism evidence="1 2">
    <name type="scientific">Vibrio rotiferianus</name>
    <dbReference type="NCBI Taxonomy" id="190895"/>
    <lineage>
        <taxon>Bacteria</taxon>
        <taxon>Pseudomonadati</taxon>
        <taxon>Pseudomonadota</taxon>
        <taxon>Gammaproteobacteria</taxon>
        <taxon>Vibrionales</taxon>
        <taxon>Vibrionaceae</taxon>
        <taxon>Vibrio</taxon>
    </lineage>
</organism>
<reference evidence="1 2" key="1">
    <citation type="submission" date="2019-08" db="EMBL/GenBank/DDBJ databases">
        <title>Draft genome sequencing and comparative genomics of hatchery-associated Vibrios.</title>
        <authorList>
            <person name="Kehlet-Delgado H."/>
            <person name="Mueller R.S."/>
        </authorList>
    </citation>
    <scope>NUCLEOTIDE SEQUENCE [LARGE SCALE GENOMIC DNA]</scope>
    <source>
        <strain evidence="1 2">00-78-3</strain>
    </source>
</reference>
<dbReference type="Proteomes" id="UP000572072">
    <property type="component" value="Unassembled WGS sequence"/>
</dbReference>
<accession>A0A7Y3ZDJ0</accession>
<protein>
    <submittedName>
        <fullName evidence="1">Uncharacterized protein</fullName>
    </submittedName>
</protein>
<comment type="caution">
    <text evidence="1">The sequence shown here is derived from an EMBL/GenBank/DDBJ whole genome shotgun (WGS) entry which is preliminary data.</text>
</comment>
<dbReference type="RefSeq" id="WP_171359307.1">
    <property type="nucleotide sequence ID" value="NZ_VTYN01000047.1"/>
</dbReference>
<dbReference type="EMBL" id="VTYN01000047">
    <property type="protein sequence ID" value="NOH51063.1"/>
    <property type="molecule type" value="Genomic_DNA"/>
</dbReference>